<name>A0ABS8VHS7_DATST</name>
<comment type="caution">
    <text evidence="1">The sequence shown here is derived from an EMBL/GenBank/DDBJ whole genome shotgun (WGS) entry which is preliminary data.</text>
</comment>
<dbReference type="Proteomes" id="UP000823775">
    <property type="component" value="Unassembled WGS sequence"/>
</dbReference>
<organism evidence="1 2">
    <name type="scientific">Datura stramonium</name>
    <name type="common">Jimsonweed</name>
    <name type="synonym">Common thornapple</name>
    <dbReference type="NCBI Taxonomy" id="4076"/>
    <lineage>
        <taxon>Eukaryota</taxon>
        <taxon>Viridiplantae</taxon>
        <taxon>Streptophyta</taxon>
        <taxon>Embryophyta</taxon>
        <taxon>Tracheophyta</taxon>
        <taxon>Spermatophyta</taxon>
        <taxon>Magnoliopsida</taxon>
        <taxon>eudicotyledons</taxon>
        <taxon>Gunneridae</taxon>
        <taxon>Pentapetalae</taxon>
        <taxon>asterids</taxon>
        <taxon>lamiids</taxon>
        <taxon>Solanales</taxon>
        <taxon>Solanaceae</taxon>
        <taxon>Solanoideae</taxon>
        <taxon>Datureae</taxon>
        <taxon>Datura</taxon>
    </lineage>
</organism>
<reference evidence="1 2" key="1">
    <citation type="journal article" date="2021" name="BMC Genomics">
        <title>Datura genome reveals duplications of psychoactive alkaloid biosynthetic genes and high mutation rate following tissue culture.</title>
        <authorList>
            <person name="Rajewski A."/>
            <person name="Carter-House D."/>
            <person name="Stajich J."/>
            <person name="Litt A."/>
        </authorList>
    </citation>
    <scope>NUCLEOTIDE SEQUENCE [LARGE SCALE GENOMIC DNA]</scope>
    <source>
        <strain evidence="1">AR-01</strain>
    </source>
</reference>
<sequence length="142" mass="16152">HSHTGKELVPTHTPQERFGLEAMEKFYITFKEKRIIHAEAQFDAESFKTACPDIYHQIGMRDWGPFTIPVDPYFLKLVLGAREGGSRDARSNQLIVLGRANPTISFPPSESRRQGEPIPMGSHRDCTRLTTMGYFQRLNSST</sequence>
<evidence type="ECO:0000313" key="1">
    <source>
        <dbReference type="EMBL" id="MCD9646826.1"/>
    </source>
</evidence>
<keyword evidence="2" id="KW-1185">Reference proteome</keyword>
<dbReference type="EMBL" id="JACEIK010004930">
    <property type="protein sequence ID" value="MCD9646826.1"/>
    <property type="molecule type" value="Genomic_DNA"/>
</dbReference>
<gene>
    <name evidence="1" type="ORF">HAX54_037022</name>
</gene>
<feature type="non-terminal residue" evidence="1">
    <location>
        <position position="1"/>
    </location>
</feature>
<proteinExistence type="predicted"/>
<evidence type="ECO:0000313" key="2">
    <source>
        <dbReference type="Proteomes" id="UP000823775"/>
    </source>
</evidence>
<protein>
    <submittedName>
        <fullName evidence="1">Uncharacterized protein</fullName>
    </submittedName>
</protein>
<accession>A0ABS8VHS7</accession>